<evidence type="ECO:0000256" key="3">
    <source>
        <dbReference type="ARBA" id="ARBA00022786"/>
    </source>
</evidence>
<comment type="similarity">
    <text evidence="2">Belongs to the ankyrin SOCS box (ASB) family.</text>
</comment>
<dbReference type="InterPro" id="IPR036036">
    <property type="entry name" value="SOCS_box-like_dom_sf"/>
</dbReference>
<name>A0A6P7YD94_9AMPH</name>
<dbReference type="GO" id="GO:0016567">
    <property type="term" value="P:protein ubiquitination"/>
    <property type="evidence" value="ECO:0007669"/>
    <property type="project" value="UniProtKB-UniPathway"/>
</dbReference>
<dbReference type="InterPro" id="IPR001496">
    <property type="entry name" value="SOCS_box"/>
</dbReference>
<evidence type="ECO:0000313" key="7">
    <source>
        <dbReference type="RefSeq" id="XP_030063013.1"/>
    </source>
</evidence>
<dbReference type="PANTHER" id="PTHR20966:SF2">
    <property type="entry name" value="ANKYRIN REPEAT AND SOCS BOX PROTEIN 17"/>
    <property type="match status" value="1"/>
</dbReference>
<evidence type="ECO:0000259" key="5">
    <source>
        <dbReference type="PROSITE" id="PS50225"/>
    </source>
</evidence>
<dbReference type="Pfam" id="PF07525">
    <property type="entry name" value="SOCS_box"/>
    <property type="match status" value="1"/>
</dbReference>
<dbReference type="UniPathway" id="UPA00143"/>
<dbReference type="InParanoid" id="A0A6P7YD94"/>
<keyword evidence="4" id="KW-0040">ANK repeat</keyword>
<dbReference type="PROSITE" id="PS50225">
    <property type="entry name" value="SOCS"/>
    <property type="match status" value="1"/>
</dbReference>
<evidence type="ECO:0000256" key="4">
    <source>
        <dbReference type="ARBA" id="ARBA00023043"/>
    </source>
</evidence>
<evidence type="ECO:0000256" key="2">
    <source>
        <dbReference type="ARBA" id="ARBA00005949"/>
    </source>
</evidence>
<dbReference type="AlphaFoldDB" id="A0A6P7YD94"/>
<dbReference type="SMART" id="SM00969">
    <property type="entry name" value="SOCS_box"/>
    <property type="match status" value="1"/>
</dbReference>
<dbReference type="SUPFAM" id="SSF158235">
    <property type="entry name" value="SOCS box-like"/>
    <property type="match status" value="1"/>
</dbReference>
<dbReference type="OrthoDB" id="6419934at2759"/>
<keyword evidence="6" id="KW-1185">Reference proteome</keyword>
<protein>
    <submittedName>
        <fullName evidence="7">Ankyrin repeat and SOCS box protein 17</fullName>
    </submittedName>
</protein>
<dbReference type="CDD" id="cd03716">
    <property type="entry name" value="SOCS_ASB_like"/>
    <property type="match status" value="1"/>
</dbReference>
<dbReference type="GO" id="GO:0035556">
    <property type="term" value="P:intracellular signal transduction"/>
    <property type="evidence" value="ECO:0007669"/>
    <property type="project" value="InterPro"/>
</dbReference>
<gene>
    <name evidence="7" type="primary">ASB17</name>
</gene>
<dbReference type="FunCoup" id="A0A6P7YD94">
    <property type="interactions" value="5"/>
</dbReference>
<reference evidence="7" key="1">
    <citation type="submission" date="2025-08" db="UniProtKB">
        <authorList>
            <consortium name="RefSeq"/>
        </authorList>
    </citation>
    <scope>IDENTIFICATION</scope>
</reference>
<keyword evidence="3" id="KW-0833">Ubl conjugation pathway</keyword>
<dbReference type="RefSeq" id="XP_030063013.1">
    <property type="nucleotide sequence ID" value="XM_030207153.1"/>
</dbReference>
<sequence length="295" mass="34699">MSDLCRLNCKACCQKNNIFIDLVDRIVRRPSLQFPGQWGYQCYEPRVYRTLAKILRHVDLDGFDILISDYITFVKRSEYRLEKHFNHEFTEICVNTILYWVFARKGNSKFVELLLQKTRDYIQDRSCSLALIWRTFTPVYCPSPLSGITPLLYVAQTRQSSILKILLQYGILEMEKKPINIVFTILFYPSRVRIMDDHELIDIHEDAKRCLQLCTRVLSSIPVTEIKTQQTFGRHPIISDWLDYIPSTRDKEPCELLHLCRLAIRNQLLTKTQLPSGIVFLPIPIILQHYLNLET</sequence>
<dbReference type="InterPro" id="IPR039147">
    <property type="entry name" value="ASB17"/>
</dbReference>
<organism evidence="6 7">
    <name type="scientific">Microcaecilia unicolor</name>
    <dbReference type="NCBI Taxonomy" id="1415580"/>
    <lineage>
        <taxon>Eukaryota</taxon>
        <taxon>Metazoa</taxon>
        <taxon>Chordata</taxon>
        <taxon>Craniata</taxon>
        <taxon>Vertebrata</taxon>
        <taxon>Euteleostomi</taxon>
        <taxon>Amphibia</taxon>
        <taxon>Gymnophiona</taxon>
        <taxon>Siphonopidae</taxon>
        <taxon>Microcaecilia</taxon>
    </lineage>
</organism>
<dbReference type="CTD" id="127247"/>
<dbReference type="KEGG" id="muo:115472758"/>
<dbReference type="PANTHER" id="PTHR20966">
    <property type="entry name" value="ANKYRIN REPEAT AND SOCS BOX PROTEIN 17"/>
    <property type="match status" value="1"/>
</dbReference>
<accession>A0A6P7YD94</accession>
<proteinExistence type="inferred from homology"/>
<evidence type="ECO:0000256" key="1">
    <source>
        <dbReference type="ARBA" id="ARBA00004906"/>
    </source>
</evidence>
<dbReference type="GeneID" id="115472758"/>
<dbReference type="Proteomes" id="UP000515156">
    <property type="component" value="Chromosome 6"/>
</dbReference>
<comment type="pathway">
    <text evidence="1">Protein modification; protein ubiquitination.</text>
</comment>
<evidence type="ECO:0000313" key="6">
    <source>
        <dbReference type="Proteomes" id="UP000515156"/>
    </source>
</evidence>
<feature type="domain" description="SOCS box" evidence="5">
    <location>
        <begin position="249"/>
        <end position="295"/>
    </location>
</feature>